<dbReference type="Proteomes" id="UP000293162">
    <property type="component" value="Unassembled WGS sequence"/>
</dbReference>
<dbReference type="PROSITE" id="PS51688">
    <property type="entry name" value="ICA"/>
    <property type="match status" value="1"/>
</dbReference>
<dbReference type="InterPro" id="IPR030392">
    <property type="entry name" value="S74_ICA"/>
</dbReference>
<dbReference type="InterPro" id="IPR036388">
    <property type="entry name" value="WH-like_DNA-bd_sf"/>
</dbReference>
<feature type="domain" description="Peptidase S74" evidence="2">
    <location>
        <begin position="326"/>
        <end position="418"/>
    </location>
</feature>
<reference evidence="3 4" key="1">
    <citation type="submission" date="2019-02" db="EMBL/GenBank/DDBJ databases">
        <title>Bacterial novel species Emticicia sp. 17J42-9 isolated from soil.</title>
        <authorList>
            <person name="Jung H.-Y."/>
        </authorList>
    </citation>
    <scope>NUCLEOTIDE SEQUENCE [LARGE SCALE GENOMIC DNA]</scope>
    <source>
        <strain evidence="3 4">17J42-9</strain>
    </source>
</reference>
<proteinExistence type="predicted"/>
<dbReference type="Pfam" id="PF13884">
    <property type="entry name" value="Peptidase_S74"/>
    <property type="match status" value="1"/>
</dbReference>
<gene>
    <name evidence="3" type="ORF">EWM59_08955</name>
</gene>
<dbReference type="Gene3D" id="2.150.10.10">
    <property type="entry name" value="Serralysin-like metalloprotease, C-terminal"/>
    <property type="match status" value="1"/>
</dbReference>
<evidence type="ECO:0000313" key="3">
    <source>
        <dbReference type="EMBL" id="RYU96016.1"/>
    </source>
</evidence>
<protein>
    <recommendedName>
        <fullName evidence="2">Peptidase S74 domain-containing protein</fullName>
    </recommendedName>
</protein>
<dbReference type="OrthoDB" id="1223455at2"/>
<dbReference type="RefSeq" id="WP_130020623.1">
    <property type="nucleotide sequence ID" value="NZ_SEWF01000010.1"/>
</dbReference>
<evidence type="ECO:0000256" key="1">
    <source>
        <dbReference type="SAM" id="SignalP"/>
    </source>
</evidence>
<name>A0A4Q5M152_9BACT</name>
<accession>A0A4Q5M152</accession>
<feature type="chain" id="PRO_5020554900" description="Peptidase S74 domain-containing protein" evidence="1">
    <location>
        <begin position="25"/>
        <end position="443"/>
    </location>
</feature>
<dbReference type="EMBL" id="SEWF01000010">
    <property type="protein sequence ID" value="RYU96016.1"/>
    <property type="molecule type" value="Genomic_DNA"/>
</dbReference>
<dbReference type="AlphaFoldDB" id="A0A4Q5M152"/>
<feature type="signal peptide" evidence="1">
    <location>
        <begin position="1"/>
        <end position="24"/>
    </location>
</feature>
<evidence type="ECO:0000259" key="2">
    <source>
        <dbReference type="PROSITE" id="PS51688"/>
    </source>
</evidence>
<organism evidence="3 4">
    <name type="scientific">Emticicia agri</name>
    <dbReference type="NCBI Taxonomy" id="2492393"/>
    <lineage>
        <taxon>Bacteria</taxon>
        <taxon>Pseudomonadati</taxon>
        <taxon>Bacteroidota</taxon>
        <taxon>Cytophagia</taxon>
        <taxon>Cytophagales</taxon>
        <taxon>Leadbetterellaceae</taxon>
        <taxon>Emticicia</taxon>
    </lineage>
</organism>
<keyword evidence="1" id="KW-0732">Signal</keyword>
<sequence>MKKLLRHFVSFILFFNVFVFIASAQINTSTGEDQGITITPEGIKGRFPLSSEPTNVALGRSALRLVSTGTDNTAVGDRALYNNTKSYNTACGDLALYANTTGIYNSAFGANALQKNTIGYENVAIGAYALFNNTSLSKNVAIGTYSLFSQAYEGNLGENTAIGHSALYSNNPTDSFNGSQNTAVGNSALYFNKTGTYNVAIGYQASYNSDGGSDNMALGHKALHSNVSGSTNVAIGNEALYMSTGSGNVALGYRAGYNETGDNKLYIANSETNTPLIGGDFANKKLAINMDMTLTGPNDFKTRTEALQVGGEAFKTYGTGNWAFVSDRRLKKNIQYLNSREMLNKLMQMQGVTYQLKDGNDKKTHYGFIAQELREIFPEKIKENTAGYLSADYGSYDAILIEAIKAVNDNIEEVKVNIPEKETLYKQTLLMVENLEKRIQKLK</sequence>
<dbReference type="Gene3D" id="1.10.10.10">
    <property type="entry name" value="Winged helix-like DNA-binding domain superfamily/Winged helix DNA-binding domain"/>
    <property type="match status" value="1"/>
</dbReference>
<dbReference type="InterPro" id="IPR011049">
    <property type="entry name" value="Serralysin-like_metalloprot_C"/>
</dbReference>
<comment type="caution">
    <text evidence="3">The sequence shown here is derived from an EMBL/GenBank/DDBJ whole genome shotgun (WGS) entry which is preliminary data.</text>
</comment>
<keyword evidence="4" id="KW-1185">Reference proteome</keyword>
<evidence type="ECO:0000313" key="4">
    <source>
        <dbReference type="Proteomes" id="UP000293162"/>
    </source>
</evidence>